<evidence type="ECO:0000313" key="1">
    <source>
        <dbReference type="Proteomes" id="UP000504640"/>
    </source>
</evidence>
<name>A0A6J3GAP9_SAPAP</name>
<organism evidence="1 2">
    <name type="scientific">Sapajus apella</name>
    <name type="common">Brown-capped capuchin</name>
    <name type="synonym">Cebus apella</name>
    <dbReference type="NCBI Taxonomy" id="9515"/>
    <lineage>
        <taxon>Eukaryota</taxon>
        <taxon>Metazoa</taxon>
        <taxon>Chordata</taxon>
        <taxon>Craniata</taxon>
        <taxon>Vertebrata</taxon>
        <taxon>Euteleostomi</taxon>
        <taxon>Mammalia</taxon>
        <taxon>Eutheria</taxon>
        <taxon>Euarchontoglires</taxon>
        <taxon>Primates</taxon>
        <taxon>Haplorrhini</taxon>
        <taxon>Platyrrhini</taxon>
        <taxon>Cebidae</taxon>
        <taxon>Cebinae</taxon>
        <taxon>Sapajus</taxon>
    </lineage>
</organism>
<dbReference type="RefSeq" id="XP_032115113.1">
    <property type="nucleotide sequence ID" value="XM_032259222.1"/>
</dbReference>
<dbReference type="AlphaFoldDB" id="A0A6J3GAP9"/>
<dbReference type="CDD" id="cd20540">
    <property type="entry name" value="CYCLIN_CCNY_like"/>
    <property type="match status" value="1"/>
</dbReference>
<dbReference type="PANTHER" id="PTHR14248">
    <property type="entry name" value="CYCLIN Y, ISOFORM A"/>
    <property type="match status" value="1"/>
</dbReference>
<dbReference type="Gene3D" id="1.10.472.10">
    <property type="entry name" value="Cyclin-like"/>
    <property type="match status" value="1"/>
</dbReference>
<evidence type="ECO:0000313" key="2">
    <source>
        <dbReference type="RefSeq" id="XP_032115113.1"/>
    </source>
</evidence>
<keyword evidence="1" id="KW-1185">Reference proteome</keyword>
<protein>
    <submittedName>
        <fullName evidence="2">Cyclin-Y-like protein 2</fullName>
    </submittedName>
</protein>
<accession>A0A6J3GAP9</accession>
<dbReference type="Proteomes" id="UP000504640">
    <property type="component" value="Unplaced"/>
</dbReference>
<sequence>MDTNVNTAVLRALQVFSSMDTYMHPFFFQQGEVVEEYFKYDPTHKVILRFLRTLCKAKKLNAYLTIISLVYVRRLLECADINICPTNWRRIVFGAILLVVKVGSNVAQCNENLCKLFEKITVDDMDELQRDFLELINYDFSVSRGMYTSHYFYLRELAFNHGLSLPSSLLDRQRAWDLKALSRMDQDEAFYTAHETGSLSADDLIRLQHAKAVLS</sequence>
<dbReference type="GeneID" id="116537178"/>
<reference evidence="2" key="1">
    <citation type="submission" date="2025-08" db="UniProtKB">
        <authorList>
            <consortium name="RefSeq"/>
        </authorList>
    </citation>
    <scope>IDENTIFICATION</scope>
    <source>
        <tissue evidence="2">Blood</tissue>
    </source>
</reference>
<proteinExistence type="predicted"/>
<gene>
    <name evidence="2" type="primary">LOC116537178</name>
</gene>